<keyword evidence="2 6" id="KW-0637">Prenyltransferase</keyword>
<dbReference type="VEuPathDB" id="TriTrypDB:C4B63_48g28"/>
<organism evidence="8 9">
    <name type="scientific">Trypanosoma cruzi</name>
    <dbReference type="NCBI Taxonomy" id="5693"/>
    <lineage>
        <taxon>Eukaryota</taxon>
        <taxon>Discoba</taxon>
        <taxon>Euglenozoa</taxon>
        <taxon>Kinetoplastea</taxon>
        <taxon>Metakinetoplastina</taxon>
        <taxon>Trypanosomatida</taxon>
        <taxon>Trypanosomatidae</taxon>
        <taxon>Trypanosoma</taxon>
        <taxon>Schizotrypanum</taxon>
    </lineage>
</organism>
<evidence type="ECO:0000313" key="8">
    <source>
        <dbReference type="EMBL" id="PWV13932.1"/>
    </source>
</evidence>
<dbReference type="VEuPathDB" id="TriTrypDB:TcG_05255"/>
<dbReference type="PROSITE" id="PS51147">
    <property type="entry name" value="PFTA"/>
    <property type="match status" value="3"/>
</dbReference>
<dbReference type="VEuPathDB" id="TriTrypDB:ECC02_001951"/>
<dbReference type="GO" id="GO:0097354">
    <property type="term" value="P:prenylation"/>
    <property type="evidence" value="ECO:0007669"/>
    <property type="project" value="UniProtKB-UniRule"/>
</dbReference>
<dbReference type="GO" id="GO:0005968">
    <property type="term" value="C:Rab-protein geranylgeranyltransferase complex"/>
    <property type="evidence" value="ECO:0007669"/>
    <property type="project" value="TreeGrafter"/>
</dbReference>
<name>A0A2V2X0D8_TRYCR</name>
<evidence type="ECO:0000256" key="7">
    <source>
        <dbReference type="SAM" id="MobiDB-lite"/>
    </source>
</evidence>
<evidence type="ECO:0000256" key="5">
    <source>
        <dbReference type="ARBA" id="ARBA00047658"/>
    </source>
</evidence>
<comment type="function">
    <text evidence="6">Catalyzes the transfer of a geranyl-geranyl moiety from geranyl-geranyl pyrophosphate to cysteines occuring in specific C-terminal amino acid sequences.</text>
</comment>
<dbReference type="VEuPathDB" id="TriTrypDB:Tc_MARK_3647"/>
<dbReference type="VEuPathDB" id="TriTrypDB:BCY84_10880"/>
<accession>A0A2V2X0D8</accession>
<dbReference type="Proteomes" id="UP000246078">
    <property type="component" value="Unassembled WGS sequence"/>
</dbReference>
<keyword evidence="3 6" id="KW-0808">Transferase</keyword>
<dbReference type="VEuPathDB" id="TriTrypDB:C3747_40g60"/>
<dbReference type="InterPro" id="IPR002088">
    <property type="entry name" value="Prenyl_trans_a"/>
</dbReference>
<dbReference type="EMBL" id="PRFC01000040">
    <property type="protein sequence ID" value="PWV13932.1"/>
    <property type="molecule type" value="Genomic_DNA"/>
</dbReference>
<dbReference type="Gene3D" id="1.25.40.120">
    <property type="entry name" value="Protein prenylyltransferase"/>
    <property type="match status" value="2"/>
</dbReference>
<evidence type="ECO:0000313" key="9">
    <source>
        <dbReference type="Proteomes" id="UP000246078"/>
    </source>
</evidence>
<reference evidence="8 9" key="1">
    <citation type="journal article" date="2018" name="Microb. Genom.">
        <title>Expanding an expanded genome: long-read sequencing of Trypanosoma cruzi.</title>
        <authorList>
            <person name="Berna L."/>
            <person name="Rodriguez M."/>
            <person name="Chiribao M.L."/>
            <person name="Parodi-Talice A."/>
            <person name="Pita S."/>
            <person name="Rijo G."/>
            <person name="Alvarez-Valin F."/>
            <person name="Robello C."/>
        </authorList>
    </citation>
    <scope>NUCLEOTIDE SEQUENCE [LARGE SCALE GENOMIC DNA]</scope>
    <source>
        <strain evidence="8 9">TCC</strain>
    </source>
</reference>
<dbReference type="Pfam" id="PF01239">
    <property type="entry name" value="PPTA"/>
    <property type="match status" value="4"/>
</dbReference>
<dbReference type="PANTHER" id="PTHR11129">
    <property type="entry name" value="PROTEIN FARNESYLTRANSFERASE ALPHA SUBUNIT/RAB GERANYLGERANYL TRANSFERASE ALPHA SUBUNIT"/>
    <property type="match status" value="1"/>
</dbReference>
<dbReference type="VEuPathDB" id="TriTrypDB:TcBrA4_0016150"/>
<evidence type="ECO:0000256" key="4">
    <source>
        <dbReference type="ARBA" id="ARBA00022737"/>
    </source>
</evidence>
<feature type="region of interest" description="Disordered" evidence="7">
    <location>
        <begin position="251"/>
        <end position="289"/>
    </location>
</feature>
<dbReference type="VEuPathDB" id="TriTrypDB:TCSYLVIO_004902"/>
<keyword evidence="4" id="KW-0677">Repeat</keyword>
<dbReference type="EC" id="2.5.1.60" evidence="6"/>
<dbReference type="VEuPathDB" id="TriTrypDB:TCDM_04902"/>
<dbReference type="AlphaFoldDB" id="A0A2V2X0D8"/>
<dbReference type="GO" id="GO:0004663">
    <property type="term" value="F:Rab geranylgeranyltransferase activity"/>
    <property type="evidence" value="ECO:0007669"/>
    <property type="project" value="UniProtKB-UniRule"/>
</dbReference>
<feature type="region of interest" description="Disordered" evidence="7">
    <location>
        <begin position="85"/>
        <end position="121"/>
    </location>
</feature>
<protein>
    <recommendedName>
        <fullName evidence="6">Geranylgeranyl transferase type-2 subunit alpha</fullName>
        <ecNumber evidence="6">2.5.1.60</ecNumber>
    </recommendedName>
    <alternativeName>
        <fullName evidence="6">Geranylgeranyl transferase type II subunit alpha</fullName>
    </alternativeName>
</protein>
<evidence type="ECO:0000256" key="3">
    <source>
        <dbReference type="ARBA" id="ARBA00022679"/>
    </source>
</evidence>
<proteinExistence type="inferred from homology"/>
<evidence type="ECO:0000256" key="6">
    <source>
        <dbReference type="RuleBase" id="RU367120"/>
    </source>
</evidence>
<dbReference type="VEuPathDB" id="TriTrypDB:TcCL_NonESM06247"/>
<dbReference type="SUPFAM" id="SSF48439">
    <property type="entry name" value="Protein prenylyltransferase"/>
    <property type="match status" value="1"/>
</dbReference>
<comment type="caution">
    <text evidence="8">The sequence shown here is derived from an EMBL/GenBank/DDBJ whole genome shotgun (WGS) entry which is preliminary data.</text>
</comment>
<sequence length="516" mass="59060">MHDQRKVRQEFDEKTREQRLAEVQAFTSAYGSLLRQRDNRVYSEAVLQQLSELLQKNPEAYSMYNYRRIALLHLWGKMREQREEKVEPADAIENTTQVGGDTAAGGLPSSQSDETKQHAPRGEIEWLKDELKLSSMILVSDYKVYAAFMHRRWIFAQLERLAKDALFASTATNTAGAAVQSGSDRVERPEELQFWSSALMKEKKQCDMLLAADERNFHAWNYRRWILREIARMEQLLAQYSIDLNASASKNTAEGEAPAMKQEEEEEQQQQQKQKPQPRARSGGDNGEPCGSFFIPEELKEMKFTTTMLRRNFSNYSAWHQRGVIINTALQRLQEKSEDDVTRDVALREAWGQLEEDLEFFITAVYCDPADQSAWYYVQFLIRSADTLERISPAHHAVRIEFTTRPIQACIELLGEEKRLGDEAEAYWPRYYLFTVLLSSFGAGNSNTDGKDKARAAVTAFASEIRGVLCPNDSPGESREIEEDCVWCLRELAAELVRADPLRAGMYKGLLATVTS</sequence>
<evidence type="ECO:0000256" key="2">
    <source>
        <dbReference type="ARBA" id="ARBA00022602"/>
    </source>
</evidence>
<comment type="similarity">
    <text evidence="1 6">Belongs to the protein prenyltransferase subunit alpha family.</text>
</comment>
<dbReference type="VEuPathDB" id="TriTrypDB:TcCLB.509647.140"/>
<gene>
    <name evidence="8" type="ORF">C3747_40g60</name>
</gene>
<comment type="catalytic activity">
    <reaction evidence="5 6">
        <text>geranylgeranyl diphosphate + L-cysteinyl-[protein] = S-geranylgeranyl-L-cysteinyl-[protein] + diphosphate</text>
        <dbReference type="Rhea" id="RHEA:21240"/>
        <dbReference type="Rhea" id="RHEA-COMP:10131"/>
        <dbReference type="Rhea" id="RHEA-COMP:11537"/>
        <dbReference type="ChEBI" id="CHEBI:29950"/>
        <dbReference type="ChEBI" id="CHEBI:33019"/>
        <dbReference type="ChEBI" id="CHEBI:57533"/>
        <dbReference type="ChEBI" id="CHEBI:86021"/>
        <dbReference type="EC" id="2.5.1.60"/>
    </reaction>
</comment>
<evidence type="ECO:0000256" key="1">
    <source>
        <dbReference type="ARBA" id="ARBA00006734"/>
    </source>
</evidence>
<dbReference type="PANTHER" id="PTHR11129:SF2">
    <property type="entry name" value="GERANYLGERANYL TRANSFERASE TYPE-2 SUBUNIT ALPHA"/>
    <property type="match status" value="1"/>
</dbReference>